<evidence type="ECO:0008006" key="3">
    <source>
        <dbReference type="Google" id="ProtNLM"/>
    </source>
</evidence>
<dbReference type="Proteomes" id="UP001205185">
    <property type="component" value="Unassembled WGS sequence"/>
</dbReference>
<gene>
    <name evidence="1" type="ORF">LV75_006439</name>
</gene>
<sequence length="753" mass="82612">MTDDIGKRIEGIVAERARLAPLVRADAQRWRAVLRSLLALSQQLEQQPRQEEPHAVRDELVASAQVAAEEVEALLESFERFATRLLRSTINVGVSGSARVGKSTLLQTISGLADNEIPTGADIPVTAVRSRIFHSDTRSRALVSFHTYASLRDEVLAGYHRDLGLPPAPATLEAFRAFPYPQRPEDLPGGEPSPTSVVLLRRLLAMRDALPSYEDLLTGDEREIPLSELRPFIAYPTHEERMRPGHGDHRYLAVRDARIECPFPHADVRHLGVLDLPGLGELMVGAEAHHVDGLRDEVDAVVMVVRASATTAYLRESDARTLTLLQESRGGVSTARDFVFILVNDVAVDRSRLAALRHEIDLKINDGVPDQYFQVLQADAANHGAVAAGVLGPLLAHLAERLPVMDAQIHAAVSDSASGLATRIEAIARTAMAHAERVRRSAGVVDEGLQDRVNTLRGHLARDLTALVADISAKYASTEDGEYADAVEYAYRGVLGWTEAGFGEGRESWQARALDRCVEDHNSTPFLSEELNVLRVTITQRFAAMDDFLSARVTDLYARVVAVLSARLGELVPADTEPAKALRQLRELLTDPVEPSPSLAKAVEDLLEVRLDFRTQLYPRVRDALAECNLEVAGPSGQPQVQVIAAPTEAGVDRMYRAVLDIAEQTAFRTRQQLLTLALEPGQALRAVTEFFADAFIRSRDSKRDLLRLARGHRDRIWPDAFREHDLAVTTASAITAAAESVVATVTETRKAP</sequence>
<dbReference type="InterPro" id="IPR027417">
    <property type="entry name" value="P-loop_NTPase"/>
</dbReference>
<keyword evidence="2" id="KW-1185">Reference proteome</keyword>
<comment type="caution">
    <text evidence="1">The sequence shown here is derived from an EMBL/GenBank/DDBJ whole genome shotgun (WGS) entry which is preliminary data.</text>
</comment>
<name>A0ABT1IML7_9PSEU</name>
<proteinExistence type="predicted"/>
<dbReference type="EMBL" id="JAMTCO010000019">
    <property type="protein sequence ID" value="MCP2273907.1"/>
    <property type="molecule type" value="Genomic_DNA"/>
</dbReference>
<reference evidence="1 2" key="1">
    <citation type="submission" date="2022-06" db="EMBL/GenBank/DDBJ databases">
        <title>Genomic Encyclopedia of Archaeal and Bacterial Type Strains, Phase II (KMG-II): from individual species to whole genera.</title>
        <authorList>
            <person name="Goeker M."/>
        </authorList>
    </citation>
    <scope>NUCLEOTIDE SEQUENCE [LARGE SCALE GENOMIC DNA]</scope>
    <source>
        <strain evidence="1 2">DSM 44255</strain>
    </source>
</reference>
<evidence type="ECO:0000313" key="1">
    <source>
        <dbReference type="EMBL" id="MCP2273907.1"/>
    </source>
</evidence>
<dbReference type="RefSeq" id="WP_253891095.1">
    <property type="nucleotide sequence ID" value="NZ_BAAAVB010000010.1"/>
</dbReference>
<evidence type="ECO:0000313" key="2">
    <source>
        <dbReference type="Proteomes" id="UP001205185"/>
    </source>
</evidence>
<organism evidence="1 2">
    <name type="scientific">Actinokineospora diospyrosa</name>
    <dbReference type="NCBI Taxonomy" id="103728"/>
    <lineage>
        <taxon>Bacteria</taxon>
        <taxon>Bacillati</taxon>
        <taxon>Actinomycetota</taxon>
        <taxon>Actinomycetes</taxon>
        <taxon>Pseudonocardiales</taxon>
        <taxon>Pseudonocardiaceae</taxon>
        <taxon>Actinokineospora</taxon>
    </lineage>
</organism>
<dbReference type="SUPFAM" id="SSF52540">
    <property type="entry name" value="P-loop containing nucleoside triphosphate hydrolases"/>
    <property type="match status" value="1"/>
</dbReference>
<protein>
    <recommendedName>
        <fullName evidence="3">Dynamin family protein</fullName>
    </recommendedName>
</protein>
<accession>A0ABT1IML7</accession>
<dbReference type="Gene3D" id="3.40.50.300">
    <property type="entry name" value="P-loop containing nucleotide triphosphate hydrolases"/>
    <property type="match status" value="1"/>
</dbReference>